<evidence type="ECO:0000313" key="1">
    <source>
        <dbReference type="EMBL" id="CUO79485.1"/>
    </source>
</evidence>
<name>A0A174I334_9FIRM</name>
<reference evidence="1 3" key="1">
    <citation type="submission" date="2015-09" db="EMBL/GenBank/DDBJ databases">
        <authorList>
            <consortium name="Pathogen Informatics"/>
        </authorList>
    </citation>
    <scope>NUCLEOTIDE SEQUENCE [LARGE SCALE GENOMIC DNA]</scope>
    <source>
        <strain evidence="1 3">2789STDY5608850</strain>
    </source>
</reference>
<evidence type="ECO:0000313" key="3">
    <source>
        <dbReference type="Proteomes" id="UP000095651"/>
    </source>
</evidence>
<proteinExistence type="predicted"/>
<dbReference type="RefSeq" id="WP_055657805.1">
    <property type="nucleotide sequence ID" value="NZ_CABIXC010000012.1"/>
</dbReference>
<dbReference type="Proteomes" id="UP000261257">
    <property type="component" value="Unassembled WGS sequence"/>
</dbReference>
<dbReference type="EMBL" id="QSSQ01000002">
    <property type="protein sequence ID" value="RGM07755.1"/>
    <property type="molecule type" value="Genomic_DNA"/>
</dbReference>
<dbReference type="EMBL" id="CYZE01000012">
    <property type="protein sequence ID" value="CUO79485.1"/>
    <property type="molecule type" value="Genomic_DNA"/>
</dbReference>
<dbReference type="AlphaFoldDB" id="A0A174I334"/>
<evidence type="ECO:0008006" key="5">
    <source>
        <dbReference type="Google" id="ProtNLM"/>
    </source>
</evidence>
<evidence type="ECO:0000313" key="4">
    <source>
        <dbReference type="Proteomes" id="UP000261257"/>
    </source>
</evidence>
<evidence type="ECO:0000313" key="2">
    <source>
        <dbReference type="EMBL" id="RGM07755.1"/>
    </source>
</evidence>
<sequence>MELFRPVGEKELELIKQAGWRSFPPRLPEQPIFYPVLNARYAGEIAGRWNTKDANSGFKGYVTRFVVEDEYISRFEPHQAGASYHMEYWIPAEELAEFNRHIVGEIEVIQTFE</sequence>
<accession>A0A174I334</accession>
<dbReference type="Proteomes" id="UP000095651">
    <property type="component" value="Unassembled WGS sequence"/>
</dbReference>
<organism evidence="1 3">
    <name type="scientific">Hungatella hathewayi</name>
    <dbReference type="NCBI Taxonomy" id="154046"/>
    <lineage>
        <taxon>Bacteria</taxon>
        <taxon>Bacillati</taxon>
        <taxon>Bacillota</taxon>
        <taxon>Clostridia</taxon>
        <taxon>Lachnospirales</taxon>
        <taxon>Lachnospiraceae</taxon>
        <taxon>Hungatella</taxon>
    </lineage>
</organism>
<protein>
    <recommendedName>
        <fullName evidence="5">ADP-ribosylation/crystallin J1</fullName>
    </recommendedName>
</protein>
<gene>
    <name evidence="2" type="ORF">DXC39_04565</name>
    <name evidence="1" type="ORF">ERS852407_03972</name>
</gene>
<reference evidence="2 4" key="2">
    <citation type="submission" date="2018-08" db="EMBL/GenBank/DDBJ databases">
        <title>A genome reference for cultivated species of the human gut microbiota.</title>
        <authorList>
            <person name="Zou Y."/>
            <person name="Xue W."/>
            <person name="Luo G."/>
        </authorList>
    </citation>
    <scope>NUCLEOTIDE SEQUENCE [LARGE SCALE GENOMIC DNA]</scope>
    <source>
        <strain evidence="2 4">TF05-11AC</strain>
    </source>
</reference>